<proteinExistence type="predicted"/>
<evidence type="ECO:0000313" key="2">
    <source>
        <dbReference type="Proteomes" id="UP000030323"/>
    </source>
</evidence>
<evidence type="ECO:0000313" key="1">
    <source>
        <dbReference type="EMBL" id="AIX12229.1"/>
    </source>
</evidence>
<organism evidence="1 2">
    <name type="scientific">Citrobacter phage Moon</name>
    <dbReference type="NCBI Taxonomy" id="1540095"/>
    <lineage>
        <taxon>Viruses</taxon>
        <taxon>Duplodnaviria</taxon>
        <taxon>Heunggongvirae</taxon>
        <taxon>Uroviricota</taxon>
        <taxon>Caudoviricetes</taxon>
        <taxon>Pantevenvirales</taxon>
        <taxon>Straboviridae</taxon>
        <taxon>Tevenvirinae</taxon>
        <taxon>Moonvirus</taxon>
        <taxon>Moonvirus moon</taxon>
    </lineage>
</organism>
<sequence length="71" mass="8258">MQITMDKDEFDKAIKEATINGKALALDELNEVMTASYEDMTKGFFSRVGREANIEMTRRFLNIIRERIRAL</sequence>
<dbReference type="EMBL" id="KM236240">
    <property type="protein sequence ID" value="AIX12229.1"/>
    <property type="molecule type" value="Genomic_DNA"/>
</dbReference>
<dbReference type="Proteomes" id="UP000030323">
    <property type="component" value="Segment"/>
</dbReference>
<protein>
    <submittedName>
        <fullName evidence="1">Uncharacterized protein</fullName>
    </submittedName>
</protein>
<gene>
    <name evidence="1" type="ORF">CPT_Moon258</name>
</gene>
<name>A0A0A0YPG9_9CAUD</name>
<keyword evidence="2" id="KW-1185">Reference proteome</keyword>
<accession>A0A0A0YPG9</accession>
<dbReference type="KEGG" id="vg:24721857"/>
<reference evidence="1 2" key="1">
    <citation type="journal article" date="2015" name="Genome Announc.">
        <title>Complete Genome Sequence of Citrobacter freundii Myophage Moon.</title>
        <authorList>
            <person name="Edwards G.B."/>
            <person name="Luna A.J."/>
            <person name="Hernandez A.C."/>
            <person name="Kuty Everett G.F."/>
        </authorList>
    </citation>
    <scope>NUCLEOTIDE SEQUENCE [LARGE SCALE GENOMIC DNA]</scope>
</reference>
<dbReference type="RefSeq" id="YP_009146691.1">
    <property type="nucleotide sequence ID" value="NC_027331.1"/>
</dbReference>
<dbReference type="GeneID" id="24721857"/>